<dbReference type="InterPro" id="IPR036047">
    <property type="entry name" value="F-box-like_dom_sf"/>
</dbReference>
<evidence type="ECO:0000313" key="2">
    <source>
        <dbReference type="EMBL" id="AIK66491.1"/>
    </source>
</evidence>
<dbReference type="SUPFAM" id="SSF81383">
    <property type="entry name" value="F-box domain"/>
    <property type="match status" value="1"/>
</dbReference>
<dbReference type="Gene3D" id="1.20.1280.50">
    <property type="match status" value="1"/>
</dbReference>
<feature type="domain" description="F-box" evidence="1">
    <location>
        <begin position="7"/>
        <end position="57"/>
    </location>
</feature>
<gene>
    <name evidence="2" type="primary">S3-SLFlike2</name>
</gene>
<dbReference type="PROSITE" id="PS50181">
    <property type="entry name" value="FBOX"/>
    <property type="match status" value="1"/>
</dbReference>
<proteinExistence type="evidence at transcript level"/>
<evidence type="ECO:0000259" key="1">
    <source>
        <dbReference type="PROSITE" id="PS50181"/>
    </source>
</evidence>
<dbReference type="PANTHER" id="PTHR31672:SF13">
    <property type="entry name" value="F-BOX PROTEIN CPR30-LIKE"/>
    <property type="match status" value="1"/>
</dbReference>
<dbReference type="InterPro" id="IPR050796">
    <property type="entry name" value="SCF_F-box_component"/>
</dbReference>
<dbReference type="AlphaFoldDB" id="A0A076YF13"/>
<dbReference type="InterPro" id="IPR006527">
    <property type="entry name" value="F-box-assoc_dom_typ1"/>
</dbReference>
<organism evidence="2">
    <name type="scientific">Petunia integrifolia subsp. inflata</name>
    <dbReference type="NCBI Taxonomy" id="212142"/>
    <lineage>
        <taxon>Eukaryota</taxon>
        <taxon>Viridiplantae</taxon>
        <taxon>Streptophyta</taxon>
        <taxon>Embryophyta</taxon>
        <taxon>Tracheophyta</taxon>
        <taxon>Spermatophyta</taxon>
        <taxon>Magnoliopsida</taxon>
        <taxon>eudicotyledons</taxon>
        <taxon>Gunneridae</taxon>
        <taxon>Pentapetalae</taxon>
        <taxon>asterids</taxon>
        <taxon>lamiids</taxon>
        <taxon>Solanales</taxon>
        <taxon>Solanaceae</taxon>
        <taxon>Petunioideae</taxon>
        <taxon>Petunia</taxon>
    </lineage>
</organism>
<reference evidence="2" key="1">
    <citation type="journal article" date="2014" name="Plant Cell">
        <title>Transcriptome Analysis Reveals the Same 17 S-Locus F-Box Genes in Two Haplotypes of the Self-Incompatibility Locus of Petunia inflata.</title>
        <authorList>
            <person name="Williams J.S."/>
            <person name="Der J.P."/>
            <person name="Depamphilis C.W."/>
            <person name="Kao T.H."/>
        </authorList>
    </citation>
    <scope>NUCLEOTIDE SEQUENCE</scope>
</reference>
<dbReference type="SMART" id="SM00256">
    <property type="entry name" value="FBOX"/>
    <property type="match status" value="1"/>
</dbReference>
<dbReference type="Pfam" id="PF07734">
    <property type="entry name" value="FBA_1"/>
    <property type="match status" value="1"/>
</dbReference>
<dbReference type="Pfam" id="PF00646">
    <property type="entry name" value="F-box"/>
    <property type="match status" value="1"/>
</dbReference>
<dbReference type="InterPro" id="IPR011043">
    <property type="entry name" value="Gal_Oxase/kelch_b-propeller"/>
</dbReference>
<dbReference type="EMBL" id="KJ670468">
    <property type="protein sequence ID" value="AIK66491.1"/>
    <property type="molecule type" value="mRNA"/>
</dbReference>
<accession>A0A076YF13</accession>
<dbReference type="InterPro" id="IPR017451">
    <property type="entry name" value="F-box-assoc_interact_dom"/>
</dbReference>
<name>A0A076YF13_PETIN</name>
<dbReference type="InterPro" id="IPR001810">
    <property type="entry name" value="F-box_dom"/>
</dbReference>
<dbReference type="CDD" id="cd22157">
    <property type="entry name" value="F-box_AtFBW1-like"/>
    <property type="match status" value="1"/>
</dbReference>
<dbReference type="NCBIfam" id="TIGR01640">
    <property type="entry name" value="F_box_assoc_1"/>
    <property type="match status" value="1"/>
</dbReference>
<dbReference type="SUPFAM" id="SSF50965">
    <property type="entry name" value="Galactose oxidase, central domain"/>
    <property type="match status" value="1"/>
</dbReference>
<dbReference type="PANTHER" id="PTHR31672">
    <property type="entry name" value="BNACNNG10540D PROTEIN"/>
    <property type="match status" value="1"/>
</dbReference>
<sequence length="346" mass="40697">MMEEVDPQKLKQLPHDVVIDVLKNLPGKSLLRFKCVCKIWNCLVNNPNFISIHYNHECLSNKFVVLKRYISNDEMDAESNYYKGKNILSFHSNESFKYTAPNVAHFDDYIGVSIGGHCNGIFCVGSYRSIILYNPTLREIWELPPSAYSSSRQDFNYRMQIAVGIGFDPKTKDYKVVRIFNLDESPRTNFFSTIEIYNLSTNSWREIEDVTCRIQPHRCFKVMFNGVFHLCGTNTLTWEQDRIVSFNFSTEFLQDIPYPDGLSDMQGKNLVVLNERLALICYPQMFFWFDEQRPQLVDIWVMSKYAIKESWIKEFTIGPIFIQIPLSIWRNDRDANRKQEWRTCVL</sequence>
<protein>
    <submittedName>
        <fullName evidence="2">S3-locus SLFlike2 protein</fullName>
    </submittedName>
</protein>